<dbReference type="OrthoDB" id="6513151at2759"/>
<dbReference type="PANTHER" id="PTHR43895:SF32">
    <property type="entry name" value="SERINE_THREONINE-PROTEIN KINASE CHK1"/>
    <property type="match status" value="1"/>
</dbReference>
<dbReference type="Proteomes" id="UP000683925">
    <property type="component" value="Unassembled WGS sequence"/>
</dbReference>
<dbReference type="InterPro" id="IPR008271">
    <property type="entry name" value="Ser/Thr_kinase_AS"/>
</dbReference>
<dbReference type="AlphaFoldDB" id="A0A8S1VET0"/>
<comment type="caution">
    <text evidence="12">The sequence shown here is derived from an EMBL/GenBank/DDBJ whole genome shotgun (WGS) entry which is preliminary data.</text>
</comment>
<evidence type="ECO:0000256" key="10">
    <source>
        <dbReference type="SAM" id="MobiDB-lite"/>
    </source>
</evidence>
<reference evidence="12" key="1">
    <citation type="submission" date="2021-01" db="EMBL/GenBank/DDBJ databases">
        <authorList>
            <consortium name="Genoscope - CEA"/>
            <person name="William W."/>
        </authorList>
    </citation>
    <scope>NUCLEOTIDE SEQUENCE</scope>
</reference>
<dbReference type="EC" id="2.7.11.1" evidence="1"/>
<evidence type="ECO:0000256" key="3">
    <source>
        <dbReference type="ARBA" id="ARBA00022679"/>
    </source>
</evidence>
<evidence type="ECO:0000259" key="11">
    <source>
        <dbReference type="PROSITE" id="PS50011"/>
    </source>
</evidence>
<dbReference type="EMBL" id="CAJJDP010000065">
    <property type="protein sequence ID" value="CAD8176248.1"/>
    <property type="molecule type" value="Genomic_DNA"/>
</dbReference>
<dbReference type="OMA" id="KSTKIWQ"/>
<evidence type="ECO:0000256" key="7">
    <source>
        <dbReference type="ARBA" id="ARBA00047899"/>
    </source>
</evidence>
<keyword evidence="5" id="KW-0418">Kinase</keyword>
<dbReference type="InterPro" id="IPR017441">
    <property type="entry name" value="Protein_kinase_ATP_BS"/>
</dbReference>
<name>A0A8S1VET0_PAROT</name>
<keyword evidence="4 9" id="KW-0547">Nucleotide-binding</keyword>
<keyword evidence="6 9" id="KW-0067">ATP-binding</keyword>
<feature type="domain" description="Protein kinase" evidence="11">
    <location>
        <begin position="129"/>
        <end position="390"/>
    </location>
</feature>
<evidence type="ECO:0000256" key="8">
    <source>
        <dbReference type="ARBA" id="ARBA00048679"/>
    </source>
</evidence>
<dbReference type="SMART" id="SM00220">
    <property type="entry name" value="S_TKc"/>
    <property type="match status" value="1"/>
</dbReference>
<dbReference type="InterPro" id="IPR000719">
    <property type="entry name" value="Prot_kinase_dom"/>
</dbReference>
<evidence type="ECO:0000256" key="6">
    <source>
        <dbReference type="ARBA" id="ARBA00022840"/>
    </source>
</evidence>
<feature type="binding site" evidence="9">
    <location>
        <position position="158"/>
    </location>
    <ligand>
        <name>ATP</name>
        <dbReference type="ChEBI" id="CHEBI:30616"/>
    </ligand>
</feature>
<dbReference type="PROSITE" id="PS00108">
    <property type="entry name" value="PROTEIN_KINASE_ST"/>
    <property type="match status" value="1"/>
</dbReference>
<dbReference type="PROSITE" id="PS00107">
    <property type="entry name" value="PROTEIN_KINASE_ATP"/>
    <property type="match status" value="1"/>
</dbReference>
<dbReference type="FunFam" id="3.30.200.20:FF:000042">
    <property type="entry name" value="Aurora kinase A"/>
    <property type="match status" value="1"/>
</dbReference>
<proteinExistence type="predicted"/>
<protein>
    <recommendedName>
        <fullName evidence="1">non-specific serine/threonine protein kinase</fullName>
        <ecNumber evidence="1">2.7.11.1</ecNumber>
    </recommendedName>
</protein>
<dbReference type="GO" id="GO:0004674">
    <property type="term" value="F:protein serine/threonine kinase activity"/>
    <property type="evidence" value="ECO:0007669"/>
    <property type="project" value="UniProtKB-KW"/>
</dbReference>
<dbReference type="Pfam" id="PF00069">
    <property type="entry name" value="Pkinase"/>
    <property type="match status" value="1"/>
</dbReference>
<dbReference type="GO" id="GO:0005524">
    <property type="term" value="F:ATP binding"/>
    <property type="evidence" value="ECO:0007669"/>
    <property type="project" value="UniProtKB-UniRule"/>
</dbReference>
<dbReference type="PROSITE" id="PS50011">
    <property type="entry name" value="PROTEIN_KINASE_DOM"/>
    <property type="match status" value="1"/>
</dbReference>
<feature type="region of interest" description="Disordered" evidence="10">
    <location>
        <begin position="536"/>
        <end position="561"/>
    </location>
</feature>
<evidence type="ECO:0000256" key="2">
    <source>
        <dbReference type="ARBA" id="ARBA00022527"/>
    </source>
</evidence>
<dbReference type="GO" id="GO:0007165">
    <property type="term" value="P:signal transduction"/>
    <property type="evidence" value="ECO:0007669"/>
    <property type="project" value="TreeGrafter"/>
</dbReference>
<evidence type="ECO:0000313" key="13">
    <source>
        <dbReference type="Proteomes" id="UP000683925"/>
    </source>
</evidence>
<keyword evidence="13" id="KW-1185">Reference proteome</keyword>
<evidence type="ECO:0000313" key="12">
    <source>
        <dbReference type="EMBL" id="CAD8176248.1"/>
    </source>
</evidence>
<comment type="catalytic activity">
    <reaction evidence="8">
        <text>L-seryl-[protein] + ATP = O-phospho-L-seryl-[protein] + ADP + H(+)</text>
        <dbReference type="Rhea" id="RHEA:17989"/>
        <dbReference type="Rhea" id="RHEA-COMP:9863"/>
        <dbReference type="Rhea" id="RHEA-COMP:11604"/>
        <dbReference type="ChEBI" id="CHEBI:15378"/>
        <dbReference type="ChEBI" id="CHEBI:29999"/>
        <dbReference type="ChEBI" id="CHEBI:30616"/>
        <dbReference type="ChEBI" id="CHEBI:83421"/>
        <dbReference type="ChEBI" id="CHEBI:456216"/>
        <dbReference type="EC" id="2.7.11.1"/>
    </reaction>
</comment>
<evidence type="ECO:0000256" key="5">
    <source>
        <dbReference type="ARBA" id="ARBA00022777"/>
    </source>
</evidence>
<keyword evidence="3" id="KW-0808">Transferase</keyword>
<organism evidence="12 13">
    <name type="scientific">Paramecium octaurelia</name>
    <dbReference type="NCBI Taxonomy" id="43137"/>
    <lineage>
        <taxon>Eukaryota</taxon>
        <taxon>Sar</taxon>
        <taxon>Alveolata</taxon>
        <taxon>Ciliophora</taxon>
        <taxon>Intramacronucleata</taxon>
        <taxon>Oligohymenophorea</taxon>
        <taxon>Peniculida</taxon>
        <taxon>Parameciidae</taxon>
        <taxon>Paramecium</taxon>
    </lineage>
</organism>
<sequence length="561" mass="64595">MILELNSFFDYPENQGKSTKIWQPVDLEIYNNDIIIFQEDCRKISKKQKQLKLITIQLGNEHIYYIKDQTISQLNITVAVMTTYRHDEFGIIIRISRNGKYVDLQFDEYVVFKNMMATRCLQTTFHDEFGVTKMIGKGSFAKVYFATKKSTGVNYAVKAFNKEFMQEQFKGRESLENEIKVMRRLNQENLVRLYETYETQNSIYFILDILKGGELLARVKQQPLSAPSLQKLMYNLMKALCHLHSKKCMHRDLKPENLLLKEKDNDTDIVIADFGLACFLSEDILFKRCGTPGFVAPEILLYKEGDPFYDEKCDVFSAGVIFYVLLTGRQPFQGTDYKGILRANKNCEINYELKQILAAPMQLVDLMKKMLCPDPKIRVSSEECLKHPYFKEIFKEQDLIDVQESLRDYDKDFVYLLGKQQGPPSQVGSMQLQQRQPALNGRIDTMGSFSNVSNNGSVTRLDQKPQLQHSKFSQFGHANKQQPQSDANSPAMRKNLQSDLRKTALKNSFQQQINQLSKDDDCVNDEAAHLEDAISKLNSQTPKMGGLKKANSFKIPKSSME</sequence>
<evidence type="ECO:0000256" key="4">
    <source>
        <dbReference type="ARBA" id="ARBA00022741"/>
    </source>
</evidence>
<evidence type="ECO:0000256" key="1">
    <source>
        <dbReference type="ARBA" id="ARBA00012513"/>
    </source>
</evidence>
<accession>A0A8S1VET0</accession>
<keyword evidence="2" id="KW-0723">Serine/threonine-protein kinase</keyword>
<gene>
    <name evidence="12" type="ORF">POCTA_138.1.T0660293</name>
</gene>
<evidence type="ECO:0000256" key="9">
    <source>
        <dbReference type="PROSITE-ProRule" id="PRU10141"/>
    </source>
</evidence>
<dbReference type="PANTHER" id="PTHR43895">
    <property type="entry name" value="CALCIUM/CALMODULIN-DEPENDENT PROTEIN KINASE KINASE-RELATED"/>
    <property type="match status" value="1"/>
</dbReference>
<comment type="catalytic activity">
    <reaction evidence="7">
        <text>L-threonyl-[protein] + ATP = O-phospho-L-threonyl-[protein] + ADP + H(+)</text>
        <dbReference type="Rhea" id="RHEA:46608"/>
        <dbReference type="Rhea" id="RHEA-COMP:11060"/>
        <dbReference type="Rhea" id="RHEA-COMP:11605"/>
        <dbReference type="ChEBI" id="CHEBI:15378"/>
        <dbReference type="ChEBI" id="CHEBI:30013"/>
        <dbReference type="ChEBI" id="CHEBI:30616"/>
        <dbReference type="ChEBI" id="CHEBI:61977"/>
        <dbReference type="ChEBI" id="CHEBI:456216"/>
        <dbReference type="EC" id="2.7.11.1"/>
    </reaction>
</comment>